<dbReference type="InterPro" id="IPR015422">
    <property type="entry name" value="PyrdxlP-dep_Trfase_small"/>
</dbReference>
<protein>
    <submittedName>
        <fullName evidence="3">Aminotransferase class V-fold PLP-dependent enzyme</fullName>
    </submittedName>
</protein>
<evidence type="ECO:0000313" key="3">
    <source>
        <dbReference type="EMBL" id="HGG91397.1"/>
    </source>
</evidence>
<dbReference type="Gene3D" id="3.40.640.10">
    <property type="entry name" value="Type I PLP-dependent aspartate aminotransferase-like (Major domain)"/>
    <property type="match status" value="1"/>
</dbReference>
<organism evidence="3">
    <name type="scientific">Fundidesulfovibrio putealis</name>
    <dbReference type="NCBI Taxonomy" id="270496"/>
    <lineage>
        <taxon>Bacteria</taxon>
        <taxon>Pseudomonadati</taxon>
        <taxon>Thermodesulfobacteriota</taxon>
        <taxon>Desulfovibrionia</taxon>
        <taxon>Desulfovibrionales</taxon>
        <taxon>Desulfovibrionaceae</taxon>
        <taxon>Fundidesulfovibrio</taxon>
    </lineage>
</organism>
<dbReference type="InterPro" id="IPR015421">
    <property type="entry name" value="PyrdxlP-dep_Trfase_major"/>
</dbReference>
<evidence type="ECO:0000259" key="2">
    <source>
        <dbReference type="Pfam" id="PF00266"/>
    </source>
</evidence>
<dbReference type="Gene3D" id="3.90.1150.10">
    <property type="entry name" value="Aspartate Aminotransferase, domain 1"/>
    <property type="match status" value="1"/>
</dbReference>
<dbReference type="SUPFAM" id="SSF53383">
    <property type="entry name" value="PLP-dependent transferases"/>
    <property type="match status" value="1"/>
</dbReference>
<keyword evidence="3" id="KW-0808">Transferase</keyword>
<comment type="caution">
    <text evidence="3">The sequence shown here is derived from an EMBL/GenBank/DDBJ whole genome shotgun (WGS) entry which is preliminary data.</text>
</comment>
<gene>
    <name evidence="3" type="ORF">ENR59_00405</name>
</gene>
<dbReference type="InterPro" id="IPR015424">
    <property type="entry name" value="PyrdxlP-dep_Trfase"/>
</dbReference>
<keyword evidence="1" id="KW-0663">Pyridoxal phosphate</keyword>
<dbReference type="GO" id="GO:0008483">
    <property type="term" value="F:transaminase activity"/>
    <property type="evidence" value="ECO:0007669"/>
    <property type="project" value="UniProtKB-KW"/>
</dbReference>
<feature type="domain" description="Aminotransferase class V" evidence="2">
    <location>
        <begin position="6"/>
        <end position="301"/>
    </location>
</feature>
<evidence type="ECO:0000256" key="1">
    <source>
        <dbReference type="ARBA" id="ARBA00022898"/>
    </source>
</evidence>
<dbReference type="AlphaFoldDB" id="A0A7C3WFK6"/>
<dbReference type="PANTHER" id="PTHR43586:SF15">
    <property type="entry name" value="BLR3095 PROTEIN"/>
    <property type="match status" value="1"/>
</dbReference>
<sequence length="330" mass="35606">MGPDKFYLGLENARAAFAKVLGCHPDAVAVTPAVSYAMAVAARNLPLDEGRHILILDEQFPSNVYSWLKMAPGRVRAVARPAEGTWSDTVISYITDDVGLVALPHCHWIDGTVFDLAAIRAACDKVGAHLVIDATQSLGAMPFDLDAVRPDVLAVSGHKWLLGPYGAGFCYVDGKWRGGEPLEENWLNREGSEDFSRLTEYRDEYRPGARRYDVGEASNFILMPMAAKALELIDAWGVGNIAATLEGVTRKLALTGQAFGLTPTPAGERAPHMIGLKLPHGPAKPVAEAMARENVFVSARGGTLRVAPHLYVNGADLERFTDALARSLST</sequence>
<dbReference type="Pfam" id="PF00266">
    <property type="entry name" value="Aminotran_5"/>
    <property type="match status" value="1"/>
</dbReference>
<dbReference type="InterPro" id="IPR000192">
    <property type="entry name" value="Aminotrans_V_dom"/>
</dbReference>
<name>A0A7C3WFK6_9BACT</name>
<dbReference type="PANTHER" id="PTHR43586">
    <property type="entry name" value="CYSTEINE DESULFURASE"/>
    <property type="match status" value="1"/>
</dbReference>
<proteinExistence type="predicted"/>
<accession>A0A7C3WFK6</accession>
<reference evidence="3" key="1">
    <citation type="journal article" date="2020" name="mSystems">
        <title>Genome- and Community-Level Interaction Insights into Carbon Utilization and Element Cycling Functions of Hydrothermarchaeota in Hydrothermal Sediment.</title>
        <authorList>
            <person name="Zhou Z."/>
            <person name="Liu Y."/>
            <person name="Xu W."/>
            <person name="Pan J."/>
            <person name="Luo Z.H."/>
            <person name="Li M."/>
        </authorList>
    </citation>
    <scope>NUCLEOTIDE SEQUENCE [LARGE SCALE GENOMIC DNA]</scope>
    <source>
        <strain evidence="3">SpSt-413</strain>
    </source>
</reference>
<dbReference type="EMBL" id="DSRP01000027">
    <property type="protein sequence ID" value="HGG91397.1"/>
    <property type="molecule type" value="Genomic_DNA"/>
</dbReference>
<keyword evidence="3" id="KW-0032">Aminotransferase</keyword>